<evidence type="ECO:0000259" key="3">
    <source>
        <dbReference type="PROSITE" id="PS50801"/>
    </source>
</evidence>
<dbReference type="PROSITE" id="PS50801">
    <property type="entry name" value="STAS"/>
    <property type="match status" value="1"/>
</dbReference>
<sequence>MHIEQERRDDILILRPRGRLDSSSSPEFERLLVEQLDAGIQRLALDFSGLDYISSAGLRVVLLAGKKLRASKGRMVLAAMQPMVHEVFDMSGFLTLFAVADTLDEGLARV</sequence>
<dbReference type="SUPFAM" id="SSF52091">
    <property type="entry name" value="SpoIIaa-like"/>
    <property type="match status" value="1"/>
</dbReference>
<dbReference type="RefSeq" id="WP_231043341.1">
    <property type="nucleotide sequence ID" value="NZ_CP106881.1"/>
</dbReference>
<dbReference type="EMBL" id="CP106881">
    <property type="protein sequence ID" value="UYG52798.1"/>
    <property type="molecule type" value="Genomic_DNA"/>
</dbReference>
<name>A0ABY6GCK8_9BURK</name>
<dbReference type="NCBIfam" id="TIGR00377">
    <property type="entry name" value="ant_ant_sig"/>
    <property type="match status" value="1"/>
</dbReference>
<dbReference type="InterPro" id="IPR002645">
    <property type="entry name" value="STAS_dom"/>
</dbReference>
<evidence type="ECO:0000313" key="5">
    <source>
        <dbReference type="Proteomes" id="UP001162800"/>
    </source>
</evidence>
<reference evidence="4" key="1">
    <citation type="submission" date="2022-09" db="EMBL/GenBank/DDBJ databases">
        <title>The complete genome of Acidovorax sp. 5MLIR.</title>
        <authorList>
            <person name="Liu L."/>
            <person name="Yue J."/>
            <person name="Yang F."/>
            <person name="Yuan J."/>
            <person name="Li L."/>
        </authorList>
    </citation>
    <scope>NUCLEOTIDE SEQUENCE</scope>
    <source>
        <strain evidence="4">5MLIR</strain>
    </source>
</reference>
<dbReference type="Proteomes" id="UP001162800">
    <property type="component" value="Chromosome"/>
</dbReference>
<keyword evidence="5" id="KW-1185">Reference proteome</keyword>
<feature type="domain" description="STAS" evidence="3">
    <location>
        <begin position="1"/>
        <end position="110"/>
    </location>
</feature>
<accession>A0ABY6GCK8</accession>
<dbReference type="InterPro" id="IPR036513">
    <property type="entry name" value="STAS_dom_sf"/>
</dbReference>
<evidence type="ECO:0000313" key="4">
    <source>
        <dbReference type="EMBL" id="UYG52798.1"/>
    </source>
</evidence>
<dbReference type="CDD" id="cd07043">
    <property type="entry name" value="STAS_anti-anti-sigma_factors"/>
    <property type="match status" value="1"/>
</dbReference>
<proteinExistence type="inferred from homology"/>
<dbReference type="Gene3D" id="3.30.750.24">
    <property type="entry name" value="STAS domain"/>
    <property type="match status" value="1"/>
</dbReference>
<evidence type="ECO:0000256" key="2">
    <source>
        <dbReference type="RuleBase" id="RU003749"/>
    </source>
</evidence>
<dbReference type="InterPro" id="IPR003658">
    <property type="entry name" value="Anti-sigma_ant"/>
</dbReference>
<protein>
    <recommendedName>
        <fullName evidence="2">Anti-sigma factor antagonist</fullName>
    </recommendedName>
</protein>
<dbReference type="Pfam" id="PF01740">
    <property type="entry name" value="STAS"/>
    <property type="match status" value="1"/>
</dbReference>
<evidence type="ECO:0000256" key="1">
    <source>
        <dbReference type="ARBA" id="ARBA00009013"/>
    </source>
</evidence>
<dbReference type="PANTHER" id="PTHR33495">
    <property type="entry name" value="ANTI-SIGMA FACTOR ANTAGONIST TM_1081-RELATED-RELATED"/>
    <property type="match status" value="1"/>
</dbReference>
<gene>
    <name evidence="4" type="ORF">M9799_06040</name>
</gene>
<organism evidence="4 5">
    <name type="scientific">Comamonas endophytica</name>
    <dbReference type="NCBI Taxonomy" id="2949090"/>
    <lineage>
        <taxon>Bacteria</taxon>
        <taxon>Pseudomonadati</taxon>
        <taxon>Pseudomonadota</taxon>
        <taxon>Betaproteobacteria</taxon>
        <taxon>Burkholderiales</taxon>
        <taxon>Comamonadaceae</taxon>
        <taxon>Comamonas</taxon>
    </lineage>
</organism>
<comment type="similarity">
    <text evidence="1 2">Belongs to the anti-sigma-factor antagonist family.</text>
</comment>